<comment type="caution">
    <text evidence="5">The sequence shown here is derived from an EMBL/GenBank/DDBJ whole genome shotgun (WGS) entry which is preliminary data.</text>
</comment>
<protein>
    <submittedName>
        <fullName evidence="5">Aldo/keto reductase</fullName>
    </submittedName>
</protein>
<feature type="binding site" evidence="2">
    <location>
        <position position="121"/>
    </location>
    <ligand>
        <name>substrate</name>
    </ligand>
</feature>
<sequence length="333" mass="37539">MTKIDPGKVPQRRLFTGALMPAVGMGTFGSDHVSAQEVSQAVAGAVEAGYRSFDCAACYGNEAQIGQVFADAFARGTVKREELFIASKVWNDMHGDGDVLIACARTLKDLKLDYLDMYYVHWPFPNYHAPGCDVDSRNPDARPFSVEEFMKTWRQMERLVDMGLTRHIGMSNMTIKKLEQVLPLCRIRPAAIEMELHPCFQQPELFAYCKEQGIEPVGFCPIGSPSRPERDKTPEDITDIELPEIRAIAQAHGVHPAVICIKWAVQRGQTPIPFSTKEKNYTANLRCVTEDPLTEEEMDIIRGLDRNNRLIKGQVFLWEGASGWEDLWDMDVK</sequence>
<feature type="domain" description="NADP-dependent oxidoreductase" evidence="4">
    <location>
        <begin position="23"/>
        <end position="305"/>
    </location>
</feature>
<dbReference type="PIRSF" id="PIRSF000097">
    <property type="entry name" value="AKR"/>
    <property type="match status" value="1"/>
</dbReference>
<dbReference type="InterPro" id="IPR018170">
    <property type="entry name" value="Aldo/ket_reductase_CS"/>
</dbReference>
<evidence type="ECO:0000256" key="1">
    <source>
        <dbReference type="PIRSR" id="PIRSR000097-1"/>
    </source>
</evidence>
<dbReference type="SUPFAM" id="SSF51430">
    <property type="entry name" value="NAD(P)-linked oxidoreductase"/>
    <property type="match status" value="1"/>
</dbReference>
<evidence type="ECO:0000256" key="2">
    <source>
        <dbReference type="PIRSR" id="PIRSR000097-2"/>
    </source>
</evidence>
<reference evidence="5" key="2">
    <citation type="journal article" date="2021" name="PeerJ">
        <title>Extensive microbial diversity within the chicken gut microbiome revealed by metagenomics and culture.</title>
        <authorList>
            <person name="Gilroy R."/>
            <person name="Ravi A."/>
            <person name="Getino M."/>
            <person name="Pursley I."/>
            <person name="Horton D.L."/>
            <person name="Alikhan N.F."/>
            <person name="Baker D."/>
            <person name="Gharbi K."/>
            <person name="Hall N."/>
            <person name="Watson M."/>
            <person name="Adriaenssens E.M."/>
            <person name="Foster-Nyarko E."/>
            <person name="Jarju S."/>
            <person name="Secka A."/>
            <person name="Antonio M."/>
            <person name="Oren A."/>
            <person name="Chaudhuri R.R."/>
            <person name="La Ragione R."/>
            <person name="Hildebrand F."/>
            <person name="Pallen M.J."/>
        </authorList>
    </citation>
    <scope>NUCLEOTIDE SEQUENCE</scope>
    <source>
        <strain evidence="5">ChiBcec2-4451</strain>
    </source>
</reference>
<evidence type="ECO:0000256" key="3">
    <source>
        <dbReference type="PIRSR" id="PIRSR000097-3"/>
    </source>
</evidence>
<dbReference type="InterPro" id="IPR023210">
    <property type="entry name" value="NADP_OxRdtase_dom"/>
</dbReference>
<dbReference type="Proteomes" id="UP000886723">
    <property type="component" value="Unassembled WGS sequence"/>
</dbReference>
<dbReference type="InterPro" id="IPR036812">
    <property type="entry name" value="NAD(P)_OxRdtase_dom_sf"/>
</dbReference>
<dbReference type="Gene3D" id="3.20.20.100">
    <property type="entry name" value="NADP-dependent oxidoreductase domain"/>
    <property type="match status" value="1"/>
</dbReference>
<dbReference type="PROSITE" id="PS00798">
    <property type="entry name" value="ALDOKETO_REDUCTASE_1"/>
    <property type="match status" value="1"/>
</dbReference>
<dbReference type="AlphaFoldDB" id="A0A9D1T5P1"/>
<organism evidence="5 6">
    <name type="scientific">Candidatus Pullilachnospira stercoravium</name>
    <dbReference type="NCBI Taxonomy" id="2840913"/>
    <lineage>
        <taxon>Bacteria</taxon>
        <taxon>Bacillati</taxon>
        <taxon>Bacillota</taxon>
        <taxon>Clostridia</taxon>
        <taxon>Lachnospirales</taxon>
        <taxon>Lachnospiraceae</taxon>
        <taxon>Lachnospiraceae incertae sedis</taxon>
        <taxon>Candidatus Pullilachnospira</taxon>
    </lineage>
</organism>
<dbReference type="GO" id="GO:0016491">
    <property type="term" value="F:oxidoreductase activity"/>
    <property type="evidence" value="ECO:0007669"/>
    <property type="project" value="InterPro"/>
</dbReference>
<dbReference type="PRINTS" id="PR00069">
    <property type="entry name" value="ALDKETRDTASE"/>
</dbReference>
<accession>A0A9D1T5P1</accession>
<feature type="site" description="Lowers pKa of active site Tyr" evidence="3">
    <location>
        <position position="88"/>
    </location>
</feature>
<dbReference type="PANTHER" id="PTHR11732">
    <property type="entry name" value="ALDO/KETO REDUCTASE"/>
    <property type="match status" value="1"/>
</dbReference>
<reference evidence="5" key="1">
    <citation type="submission" date="2020-10" db="EMBL/GenBank/DDBJ databases">
        <authorList>
            <person name="Gilroy R."/>
        </authorList>
    </citation>
    <scope>NUCLEOTIDE SEQUENCE</scope>
    <source>
        <strain evidence="5">ChiBcec2-4451</strain>
    </source>
</reference>
<evidence type="ECO:0000259" key="4">
    <source>
        <dbReference type="Pfam" id="PF00248"/>
    </source>
</evidence>
<dbReference type="Pfam" id="PF00248">
    <property type="entry name" value="Aldo_ket_red"/>
    <property type="match status" value="1"/>
</dbReference>
<feature type="active site" description="Proton donor" evidence="1">
    <location>
        <position position="59"/>
    </location>
</feature>
<proteinExistence type="predicted"/>
<evidence type="ECO:0000313" key="5">
    <source>
        <dbReference type="EMBL" id="HIV11668.1"/>
    </source>
</evidence>
<name>A0A9D1T5P1_9FIRM</name>
<evidence type="ECO:0000313" key="6">
    <source>
        <dbReference type="Proteomes" id="UP000886723"/>
    </source>
</evidence>
<dbReference type="InterPro" id="IPR020471">
    <property type="entry name" value="AKR"/>
</dbReference>
<dbReference type="EMBL" id="DVON01000022">
    <property type="protein sequence ID" value="HIV11668.1"/>
    <property type="molecule type" value="Genomic_DNA"/>
</dbReference>
<gene>
    <name evidence="5" type="ORF">IAA63_00820</name>
</gene>